<name>A0AAN7TKH3_9PEZI</name>
<reference evidence="2" key="1">
    <citation type="submission" date="2023-08" db="EMBL/GenBank/DDBJ databases">
        <title>Black Yeasts Isolated from many extreme environments.</title>
        <authorList>
            <person name="Coleine C."/>
            <person name="Stajich J.E."/>
            <person name="Selbmann L."/>
        </authorList>
    </citation>
    <scope>NUCLEOTIDE SEQUENCE</scope>
    <source>
        <strain evidence="2">CCFEE 5401</strain>
    </source>
</reference>
<proteinExistence type="predicted"/>
<evidence type="ECO:0000256" key="1">
    <source>
        <dbReference type="SAM" id="MobiDB-lite"/>
    </source>
</evidence>
<organism evidence="2 3">
    <name type="scientific">Meristemomyces frigidus</name>
    <dbReference type="NCBI Taxonomy" id="1508187"/>
    <lineage>
        <taxon>Eukaryota</taxon>
        <taxon>Fungi</taxon>
        <taxon>Dikarya</taxon>
        <taxon>Ascomycota</taxon>
        <taxon>Pezizomycotina</taxon>
        <taxon>Dothideomycetes</taxon>
        <taxon>Dothideomycetidae</taxon>
        <taxon>Mycosphaerellales</taxon>
        <taxon>Teratosphaeriaceae</taxon>
        <taxon>Meristemomyces</taxon>
    </lineage>
</organism>
<dbReference type="EMBL" id="JAVRRL010000098">
    <property type="protein sequence ID" value="KAK5108023.1"/>
    <property type="molecule type" value="Genomic_DNA"/>
</dbReference>
<accession>A0AAN7TKH3</accession>
<dbReference type="Proteomes" id="UP001310890">
    <property type="component" value="Unassembled WGS sequence"/>
</dbReference>
<gene>
    <name evidence="2" type="ORF">LTR62_008858</name>
</gene>
<evidence type="ECO:0000313" key="3">
    <source>
        <dbReference type="Proteomes" id="UP001310890"/>
    </source>
</evidence>
<dbReference type="AlphaFoldDB" id="A0AAN7TKH3"/>
<sequence length="219" mass="24033">MAAPSNRIFIPAANLETYDPSTPLPDPGPLKLLFDNRHILPSAAENTMSTYQTYRLQGLIKLGWPTYGYNKIHLDPGTLKLIWYTHAGAEGSRSYALWQAEVVYEMFTSLTEAGFRPMLLGYTNENPYPSIGGSEPPPKPRKDLGAPRRKVTSASGYVSGHSGGKGNPHERVMAIIAREEEREAREREEIVRMGEKAEAVGYGEKVGLLGSKAGDGEVV</sequence>
<evidence type="ECO:0000313" key="2">
    <source>
        <dbReference type="EMBL" id="KAK5108023.1"/>
    </source>
</evidence>
<feature type="region of interest" description="Disordered" evidence="1">
    <location>
        <begin position="128"/>
        <end position="170"/>
    </location>
</feature>
<comment type="caution">
    <text evidence="2">The sequence shown here is derived from an EMBL/GenBank/DDBJ whole genome shotgun (WGS) entry which is preliminary data.</text>
</comment>
<protein>
    <submittedName>
        <fullName evidence="2">Uncharacterized protein</fullName>
    </submittedName>
</protein>